<feature type="binding site" evidence="9">
    <location>
        <position position="227"/>
    </location>
    <ligand>
        <name>S-adenosyl-L-methionine</name>
        <dbReference type="ChEBI" id="CHEBI:59789"/>
    </ligand>
</feature>
<feature type="binding site" evidence="9">
    <location>
        <position position="252"/>
    </location>
    <ligand>
        <name>S-adenosyl-L-methionine</name>
        <dbReference type="ChEBI" id="CHEBI:59789"/>
    </ligand>
</feature>
<dbReference type="NCBIfam" id="TIGR00522">
    <property type="entry name" value="dph5"/>
    <property type="match status" value="1"/>
</dbReference>
<name>A0A1S4F2V7_AEDAE</name>
<dbReference type="EMBL" id="CH477253">
    <property type="protein sequence ID" value="EAT45972.1"/>
    <property type="molecule type" value="Genomic_DNA"/>
</dbReference>
<dbReference type="GO" id="GO:0032259">
    <property type="term" value="P:methylation"/>
    <property type="evidence" value="ECO:0007669"/>
    <property type="project" value="UniProtKB-KW"/>
</dbReference>
<proteinExistence type="inferred from homology"/>
<dbReference type="Pfam" id="PF00590">
    <property type="entry name" value="TP_methylase"/>
    <property type="match status" value="1"/>
</dbReference>
<dbReference type="UniPathway" id="UPA00559"/>
<evidence type="ECO:0000256" key="7">
    <source>
        <dbReference type="ARBA" id="ARBA00022691"/>
    </source>
</evidence>
<comment type="similarity">
    <text evidence="3">Belongs to the diphthine synthase family.</text>
</comment>
<dbReference type="InterPro" id="IPR014776">
    <property type="entry name" value="4pyrrole_Mease_sub2"/>
</dbReference>
<accession>A0A1S4F2V7</accession>
<evidence type="ECO:0000256" key="1">
    <source>
        <dbReference type="ARBA" id="ARBA00004006"/>
    </source>
</evidence>
<dbReference type="FunFam" id="3.40.1010.10:FF:000004">
    <property type="entry name" value="Putative diphthine synthase"/>
    <property type="match status" value="1"/>
</dbReference>
<dbReference type="GO" id="GO:0017183">
    <property type="term" value="P:protein histidyl modification to diphthamide"/>
    <property type="evidence" value="ECO:0007669"/>
    <property type="project" value="UniProtKB-UniPathway"/>
</dbReference>
<evidence type="ECO:0000256" key="4">
    <source>
        <dbReference type="ARBA" id="ARBA00011927"/>
    </source>
</evidence>
<sequence>MFYVIGLGLGDPKDITVKGLEIVKRCERVYLESYTSIMTCGHEKLEEFYGRPLILADRELVESGADDILHNAHTVEVAFLVVGDPFGATTHTDLLLRAKEKKIPYQVIHNASIMNAIGCCGLQLYHFGETVSIPYWDGDWQPDSFFDKIILNLEHGLHTLCLLDIRVKEPTLASLTKKKREYEPPRFMSCSTACDQLAQLIHKRRLSGEAKHHLFNDRNVVIGLARVGHETQEIKACTLKEMKQTDLGEPLHSLIIPAEMHPMEIEFLQQFADEDLKELQKRARRDETTSIFKLETTLDSTSNSNN</sequence>
<dbReference type="PIRSF" id="PIRSF036432">
    <property type="entry name" value="Diphthine_synth"/>
    <property type="match status" value="1"/>
</dbReference>
<evidence type="ECO:0000256" key="9">
    <source>
        <dbReference type="PIRSR" id="PIRSR036432-1"/>
    </source>
</evidence>
<evidence type="ECO:0000256" key="5">
    <source>
        <dbReference type="ARBA" id="ARBA00022603"/>
    </source>
</evidence>
<dbReference type="SUPFAM" id="SSF53790">
    <property type="entry name" value="Tetrapyrrole methylase"/>
    <property type="match status" value="1"/>
</dbReference>
<dbReference type="Gene3D" id="3.40.1010.10">
    <property type="entry name" value="Cobalt-precorrin-4 Transmethylase, Domain 1"/>
    <property type="match status" value="1"/>
</dbReference>
<feature type="binding site" evidence="9">
    <location>
        <position position="163"/>
    </location>
    <ligand>
        <name>S-adenosyl-L-methionine</name>
        <dbReference type="ChEBI" id="CHEBI:59789"/>
    </ligand>
</feature>
<dbReference type="FunFam" id="3.30.950.10:FF:000004">
    <property type="entry name" value="Diphthine synthase putative"/>
    <property type="match status" value="1"/>
</dbReference>
<feature type="binding site" evidence="9">
    <location>
        <begin position="112"/>
        <end position="113"/>
    </location>
    <ligand>
        <name>S-adenosyl-L-methionine</name>
        <dbReference type="ChEBI" id="CHEBI:59789"/>
    </ligand>
</feature>
<evidence type="ECO:0000256" key="6">
    <source>
        <dbReference type="ARBA" id="ARBA00022679"/>
    </source>
</evidence>
<evidence type="ECO:0000313" key="11">
    <source>
        <dbReference type="EMBL" id="EAT45972.1"/>
    </source>
</evidence>
<dbReference type="InterPro" id="IPR000878">
    <property type="entry name" value="4pyrrol_Mease"/>
</dbReference>
<dbReference type="CDD" id="cd11647">
    <property type="entry name" value="DHP5_DphB"/>
    <property type="match status" value="1"/>
</dbReference>
<organism evidence="11 12">
    <name type="scientific">Aedes aegypti</name>
    <name type="common">Yellowfever mosquito</name>
    <name type="synonym">Culex aegypti</name>
    <dbReference type="NCBI Taxonomy" id="7159"/>
    <lineage>
        <taxon>Eukaryota</taxon>
        <taxon>Metazoa</taxon>
        <taxon>Ecdysozoa</taxon>
        <taxon>Arthropoda</taxon>
        <taxon>Hexapoda</taxon>
        <taxon>Insecta</taxon>
        <taxon>Pterygota</taxon>
        <taxon>Neoptera</taxon>
        <taxon>Endopterygota</taxon>
        <taxon>Diptera</taxon>
        <taxon>Nematocera</taxon>
        <taxon>Culicoidea</taxon>
        <taxon>Culicidae</taxon>
        <taxon>Culicinae</taxon>
        <taxon>Aedini</taxon>
        <taxon>Aedes</taxon>
        <taxon>Stegomyia</taxon>
    </lineage>
</organism>
<comment type="function">
    <text evidence="1">S-adenosyl-L-methionine-dependent methyltransferase that catalyzes four methylations of the modified target histidine residue in translation elongation factor 2 (EF-2), to form an intermediate called diphthine methyl ester. The four successive methylation reactions represent the second step of diphthamide biosynthesis.</text>
</comment>
<dbReference type="InterPro" id="IPR014777">
    <property type="entry name" value="4pyrrole_Mease_sub1"/>
</dbReference>
<evidence type="ECO:0000313" key="12">
    <source>
        <dbReference type="Proteomes" id="UP000682892"/>
    </source>
</evidence>
<evidence type="ECO:0000256" key="2">
    <source>
        <dbReference type="ARBA" id="ARBA00005156"/>
    </source>
</evidence>
<keyword evidence="6" id="KW-0808">Transferase</keyword>
<feature type="domain" description="Tetrapyrrole methylase" evidence="10">
    <location>
        <begin position="1"/>
        <end position="179"/>
    </location>
</feature>
<dbReference type="Proteomes" id="UP000682892">
    <property type="component" value="Chromosome 1"/>
</dbReference>
<reference evidence="11" key="1">
    <citation type="submission" date="2005-10" db="EMBL/GenBank/DDBJ databases">
        <authorList>
            <person name="Loftus B.J."/>
            <person name="Nene V.M."/>
            <person name="Hannick L.I."/>
            <person name="Bidwell S."/>
            <person name="Haas B."/>
            <person name="Amedeo P."/>
            <person name="Orvis J."/>
            <person name="Wortman J.R."/>
            <person name="White O.R."/>
            <person name="Salzberg S."/>
            <person name="Shumway M."/>
            <person name="Koo H."/>
            <person name="Zhao Y."/>
            <person name="Holmes M."/>
            <person name="Miller J."/>
            <person name="Schatz M."/>
            <person name="Pop M."/>
            <person name="Pai G."/>
            <person name="Utterback T."/>
            <person name="Rogers Y.-H."/>
            <person name="Kravitz S."/>
            <person name="Fraser C.M."/>
        </authorList>
    </citation>
    <scope>NUCLEOTIDE SEQUENCE</scope>
    <source>
        <strain evidence="11">Liverpool</strain>
    </source>
</reference>
<comment type="pathway">
    <text evidence="2">Protein modification; peptidyl-diphthamide biosynthesis.</text>
</comment>
<dbReference type="InterPro" id="IPR035996">
    <property type="entry name" value="4pyrrol_Methylase_sf"/>
</dbReference>
<evidence type="ECO:0000259" key="10">
    <source>
        <dbReference type="Pfam" id="PF00590"/>
    </source>
</evidence>
<dbReference type="Gene3D" id="3.30.950.10">
    <property type="entry name" value="Methyltransferase, Cobalt-precorrin-4 Transmethylase, Domain 2"/>
    <property type="match status" value="1"/>
</dbReference>
<dbReference type="PANTHER" id="PTHR10882">
    <property type="entry name" value="DIPHTHINE SYNTHASE"/>
    <property type="match status" value="1"/>
</dbReference>
<dbReference type="EC" id="2.1.1.314" evidence="4"/>
<keyword evidence="5" id="KW-0489">Methyltransferase</keyword>
<feature type="binding site" evidence="9">
    <location>
        <position position="9"/>
    </location>
    <ligand>
        <name>S-adenosyl-L-methionine</name>
        <dbReference type="ChEBI" id="CHEBI:59789"/>
    </ligand>
</feature>
<reference evidence="11" key="2">
    <citation type="journal article" date="2007" name="Science">
        <title>Genome sequence of Aedes aegypti, a major arbovirus vector.</title>
        <authorList>
            <person name="Nene V."/>
            <person name="Wortman J.R."/>
            <person name="Lawson D."/>
            <person name="Haas B."/>
            <person name="Kodira C."/>
            <person name="Tu Z.J."/>
            <person name="Loftus B."/>
            <person name="Xi Z."/>
            <person name="Megy K."/>
            <person name="Grabherr M."/>
            <person name="Ren Q."/>
            <person name="Zdobnov E.M."/>
            <person name="Lobo N.F."/>
            <person name="Campbell K.S."/>
            <person name="Brown S.E."/>
            <person name="Bonaldo M.F."/>
            <person name="Zhu J."/>
            <person name="Sinkins S.P."/>
            <person name="Hogenkamp D.G."/>
            <person name="Amedeo P."/>
            <person name="Arensburger P."/>
            <person name="Atkinson P.W."/>
            <person name="Bidwell S."/>
            <person name="Biedler J."/>
            <person name="Birney E."/>
            <person name="Bruggner R.V."/>
            <person name="Costas J."/>
            <person name="Coy M.R."/>
            <person name="Crabtree J."/>
            <person name="Crawford M."/>
            <person name="Debruyn B."/>
            <person name="Decaprio D."/>
            <person name="Eiglmeier K."/>
            <person name="Eisenstadt E."/>
            <person name="El-Dorry H."/>
            <person name="Gelbart W.M."/>
            <person name="Gomes S.L."/>
            <person name="Hammond M."/>
            <person name="Hannick L.I."/>
            <person name="Hogan J.R."/>
            <person name="Holmes M.H."/>
            <person name="Jaffe D."/>
            <person name="Johnston J.S."/>
            <person name="Kennedy R.C."/>
            <person name="Koo H."/>
            <person name="Kravitz S."/>
            <person name="Kriventseva E.V."/>
            <person name="Kulp D."/>
            <person name="Labutti K."/>
            <person name="Lee E."/>
            <person name="Li S."/>
            <person name="Lovin D.D."/>
            <person name="Mao C."/>
            <person name="Mauceli E."/>
            <person name="Menck C.F."/>
            <person name="Miller J.R."/>
            <person name="Montgomery P."/>
            <person name="Mori A."/>
            <person name="Nascimento A.L."/>
            <person name="Naveira H.F."/>
            <person name="Nusbaum C."/>
            <person name="O'leary S."/>
            <person name="Orvis J."/>
            <person name="Pertea M."/>
            <person name="Quesneville H."/>
            <person name="Reidenbach K.R."/>
            <person name="Rogers Y.H."/>
            <person name="Roth C.W."/>
            <person name="Schneider J.R."/>
            <person name="Schatz M."/>
            <person name="Shumway M."/>
            <person name="Stanke M."/>
            <person name="Stinson E.O."/>
            <person name="Tubio J.M."/>
            <person name="Vanzee J.P."/>
            <person name="Verjovski-Almeida S."/>
            <person name="Werner D."/>
            <person name="White O."/>
            <person name="Wyder S."/>
            <person name="Zeng Q."/>
            <person name="Zhao Q."/>
            <person name="Zhao Y."/>
            <person name="Hill C.A."/>
            <person name="Raikhel A.S."/>
            <person name="Soares M.B."/>
            <person name="Knudson D.L."/>
            <person name="Lee N.H."/>
            <person name="Galagan J."/>
            <person name="Salzberg S.L."/>
            <person name="Paulsen I.T."/>
            <person name="Dimopoulos G."/>
            <person name="Collins F.H."/>
            <person name="Birren B."/>
            <person name="Fraser-Liggett C.M."/>
            <person name="Severson D.W."/>
        </authorList>
    </citation>
    <scope>NUCLEOTIDE SEQUENCE [LARGE SCALE GENOMIC DNA]</scope>
    <source>
        <strain evidence="11">Liverpool</strain>
    </source>
</reference>
<comment type="catalytic activity">
    <reaction evidence="8">
        <text>2-[(3S)-amino-3-carboxypropyl]-L-histidyl-[translation elongation factor 2] + 4 S-adenosyl-L-methionine = diphthine methyl ester-[translation elongation factor 2] + 4 S-adenosyl-L-homocysteine + 3 H(+)</text>
        <dbReference type="Rhea" id="RHEA:42652"/>
        <dbReference type="Rhea" id="RHEA-COMP:9749"/>
        <dbReference type="Rhea" id="RHEA-COMP:10173"/>
        <dbReference type="ChEBI" id="CHEBI:15378"/>
        <dbReference type="ChEBI" id="CHEBI:57856"/>
        <dbReference type="ChEBI" id="CHEBI:59789"/>
        <dbReference type="ChEBI" id="CHEBI:73995"/>
        <dbReference type="ChEBI" id="CHEBI:79005"/>
        <dbReference type="EC" id="2.1.1.314"/>
    </reaction>
</comment>
<protein>
    <recommendedName>
        <fullName evidence="4">diphthine methyl ester synthase</fullName>
        <ecNumber evidence="4">2.1.1.314</ecNumber>
    </recommendedName>
</protein>
<reference evidence="11" key="3">
    <citation type="submission" date="2012-09" db="EMBL/GenBank/DDBJ databases">
        <authorList>
            <consortium name="VectorBase"/>
        </authorList>
    </citation>
    <scope>NUCLEOTIDE SEQUENCE</scope>
    <source>
        <strain evidence="11">Liverpool</strain>
    </source>
</reference>
<gene>
    <name evidence="11" type="ORF">AaeL_AAEL002808</name>
</gene>
<dbReference type="KEGG" id="aag:5576116"/>
<evidence type="ECO:0000256" key="8">
    <source>
        <dbReference type="ARBA" id="ARBA00048752"/>
    </source>
</evidence>
<dbReference type="HOGENOM" id="CLU_066040_1_0_1"/>
<dbReference type="AlphaFoldDB" id="A0A1S4F2V7"/>
<dbReference type="InterPro" id="IPR004551">
    <property type="entry name" value="Dphthn_synthase"/>
</dbReference>
<dbReference type="OMA" id="HNASIMS"/>
<dbReference type="CTD" id="51611"/>
<evidence type="ECO:0000256" key="3">
    <source>
        <dbReference type="ARBA" id="ARBA00006729"/>
    </source>
</evidence>
<dbReference type="OrthoDB" id="2516at2759"/>
<dbReference type="HAMAP" id="MF_01084">
    <property type="entry name" value="Diphthine_synth"/>
    <property type="match status" value="1"/>
</dbReference>
<feature type="binding site" evidence="9">
    <location>
        <position position="84"/>
    </location>
    <ligand>
        <name>S-adenosyl-L-methionine</name>
        <dbReference type="ChEBI" id="CHEBI:59789"/>
    </ligand>
</feature>
<dbReference type="PANTHER" id="PTHR10882:SF0">
    <property type="entry name" value="DIPHTHINE METHYL ESTER SYNTHASE"/>
    <property type="match status" value="1"/>
</dbReference>
<feature type="binding site" evidence="9">
    <location>
        <position position="87"/>
    </location>
    <ligand>
        <name>S-adenosyl-L-methionine</name>
        <dbReference type="ChEBI" id="CHEBI:59789"/>
    </ligand>
</feature>
<keyword evidence="7 9" id="KW-0949">S-adenosyl-L-methionine</keyword>
<dbReference type="GO" id="GO:0141133">
    <property type="term" value="F:diphthine methyl ester synthase activity"/>
    <property type="evidence" value="ECO:0007669"/>
    <property type="project" value="UniProtKB-EC"/>
</dbReference>